<feature type="region of interest" description="Disordered" evidence="1">
    <location>
        <begin position="160"/>
        <end position="233"/>
    </location>
</feature>
<proteinExistence type="predicted"/>
<protein>
    <recommendedName>
        <fullName evidence="4">Tetratricopeptide repeat protein</fullName>
    </recommendedName>
</protein>
<reference evidence="2 3" key="2">
    <citation type="submission" date="2023-06" db="EMBL/GenBank/DDBJ databases">
        <title>The Gram-positive Non-spore-bearing Anaerobic Bacilli of Human Feces.</title>
        <authorList>
            <person name="Eggerth A.H."/>
        </authorList>
    </citation>
    <scope>NUCLEOTIDE SEQUENCE [LARGE SCALE GENOMIC DNA]</scope>
    <source>
        <strain evidence="2 3">CBA3108</strain>
    </source>
</reference>
<feature type="compositionally biased region" description="Polar residues" evidence="1">
    <location>
        <begin position="217"/>
        <end position="233"/>
    </location>
</feature>
<evidence type="ECO:0000313" key="2">
    <source>
        <dbReference type="EMBL" id="WCC79520.1"/>
    </source>
</evidence>
<evidence type="ECO:0000256" key="1">
    <source>
        <dbReference type="SAM" id="MobiDB-lite"/>
    </source>
</evidence>
<name>A0ABY7QXW5_9ACTN</name>
<dbReference type="EMBL" id="CP115668">
    <property type="protein sequence ID" value="WCC79520.1"/>
    <property type="molecule type" value="Genomic_DNA"/>
</dbReference>
<evidence type="ECO:0000313" key="3">
    <source>
        <dbReference type="Proteomes" id="UP001212097"/>
    </source>
</evidence>
<keyword evidence="3" id="KW-1185">Reference proteome</keyword>
<feature type="compositionally biased region" description="Basic and acidic residues" evidence="1">
    <location>
        <begin position="195"/>
        <end position="214"/>
    </location>
</feature>
<organism evidence="2 3">
    <name type="scientific">Cutibacterium equinum</name>
    <dbReference type="NCBI Taxonomy" id="3016342"/>
    <lineage>
        <taxon>Bacteria</taxon>
        <taxon>Bacillati</taxon>
        <taxon>Actinomycetota</taxon>
        <taxon>Actinomycetes</taxon>
        <taxon>Propionibacteriales</taxon>
        <taxon>Propionibacteriaceae</taxon>
        <taxon>Cutibacterium</taxon>
    </lineage>
</organism>
<gene>
    <name evidence="2" type="ORF">O6R08_08360</name>
</gene>
<dbReference type="InterPro" id="IPR011990">
    <property type="entry name" value="TPR-like_helical_dom_sf"/>
</dbReference>
<dbReference type="Proteomes" id="UP001212097">
    <property type="component" value="Chromosome"/>
</dbReference>
<reference evidence="2 3" key="1">
    <citation type="submission" date="2023-01" db="EMBL/GenBank/DDBJ databases">
        <authorList>
            <person name="Lee S.H."/>
            <person name="Jung H.S."/>
            <person name="Yun J.U."/>
        </authorList>
    </citation>
    <scope>NUCLEOTIDE SEQUENCE [LARGE SCALE GENOMIC DNA]</scope>
    <source>
        <strain evidence="2 3">CBA3108</strain>
    </source>
</reference>
<dbReference type="SUPFAM" id="SSF48452">
    <property type="entry name" value="TPR-like"/>
    <property type="match status" value="1"/>
</dbReference>
<dbReference type="RefSeq" id="WP_271417717.1">
    <property type="nucleotide sequence ID" value="NZ_CP115668.1"/>
</dbReference>
<evidence type="ECO:0008006" key="4">
    <source>
        <dbReference type="Google" id="ProtNLM"/>
    </source>
</evidence>
<dbReference type="Gene3D" id="1.25.40.10">
    <property type="entry name" value="Tetratricopeptide repeat domain"/>
    <property type="match status" value="1"/>
</dbReference>
<accession>A0ABY7QXW5</accession>
<sequence length="233" mass="25321">MMANLERPGRRGMHGVRAPWTVRVGAGVVALVALAAAALPARTMILVDRGRADLDRGDAASAERKFTAAERAATVDKWIAPYDAGVARYIRGNYDGATDKFEKAAGLAPDEEQCRIRLNWAWSLEASADRYAEADNRDEALVRWRQGKAVLADAHCTSAAHTAEANSTRSRLDRKRQNGGGGDAGEEADSSGRQNKKDELDEKVRKAQEQRQKALDQANTSQKDSGSGTGRTW</sequence>